<organism evidence="8 9">
    <name type="scientific">Nicotiana tabacum</name>
    <name type="common">Common tobacco</name>
    <dbReference type="NCBI Taxonomy" id="4097"/>
    <lineage>
        <taxon>Eukaryota</taxon>
        <taxon>Viridiplantae</taxon>
        <taxon>Streptophyta</taxon>
        <taxon>Embryophyta</taxon>
        <taxon>Tracheophyta</taxon>
        <taxon>Spermatophyta</taxon>
        <taxon>Magnoliopsida</taxon>
        <taxon>eudicotyledons</taxon>
        <taxon>Gunneridae</taxon>
        <taxon>Pentapetalae</taxon>
        <taxon>asterids</taxon>
        <taxon>lamiids</taxon>
        <taxon>Solanales</taxon>
        <taxon>Solanaceae</taxon>
        <taxon>Nicotianoideae</taxon>
        <taxon>Nicotianeae</taxon>
        <taxon>Nicotiana</taxon>
    </lineage>
</organism>
<keyword evidence="3 5" id="KW-0708">Seed storage protein</keyword>
<feature type="compositionally biased region" description="Basic and acidic residues" evidence="6">
    <location>
        <begin position="139"/>
        <end position="155"/>
    </location>
</feature>
<keyword evidence="8" id="KW-1185">Reference proteome</keyword>
<evidence type="ECO:0000256" key="2">
    <source>
        <dbReference type="ARBA" id="ARBA00022761"/>
    </source>
</evidence>
<feature type="region of interest" description="Disordered" evidence="6">
    <location>
        <begin position="281"/>
        <end position="301"/>
    </location>
</feature>
<comment type="subunit">
    <text evidence="5">Hexamer; each subunit is composed of an acidic and a basic chain derived from a single precursor and linked by a disulfide bond.</text>
</comment>
<dbReference type="OrthoDB" id="1903982at2759"/>
<dbReference type="FunFam" id="2.60.120.10:FF:000073">
    <property type="entry name" value="Glycinin G1"/>
    <property type="match status" value="1"/>
</dbReference>
<dbReference type="CDD" id="cd02243">
    <property type="entry name" value="cupin_11S_legumin_C"/>
    <property type="match status" value="1"/>
</dbReference>
<feature type="chain" id="PRO_5010005434" evidence="5">
    <location>
        <begin position="24"/>
        <end position="490"/>
    </location>
</feature>
<dbReference type="PANTHER" id="PTHR31189">
    <property type="entry name" value="OS03G0336100 PROTEIN-RELATED"/>
    <property type="match status" value="1"/>
</dbReference>
<evidence type="ECO:0000313" key="8">
    <source>
        <dbReference type="Proteomes" id="UP000790787"/>
    </source>
</evidence>
<evidence type="ECO:0000256" key="1">
    <source>
        <dbReference type="ARBA" id="ARBA00007178"/>
    </source>
</evidence>
<dbReference type="InterPro" id="IPR011051">
    <property type="entry name" value="RmlC_Cupin_sf"/>
</dbReference>
<evidence type="ECO:0000259" key="7">
    <source>
        <dbReference type="SMART" id="SM00835"/>
    </source>
</evidence>
<comment type="similarity">
    <text evidence="1 5">Belongs to the 11S seed storage protein (globulins) family.</text>
</comment>
<dbReference type="Gene3D" id="2.60.120.10">
    <property type="entry name" value="Jelly Rolls"/>
    <property type="match status" value="2"/>
</dbReference>
<reference evidence="8" key="1">
    <citation type="journal article" date="2014" name="Nat. Commun.">
        <title>The tobacco genome sequence and its comparison with those of tomato and potato.</title>
        <authorList>
            <person name="Sierro N."/>
            <person name="Battey J.N."/>
            <person name="Ouadi S."/>
            <person name="Bakaher N."/>
            <person name="Bovet L."/>
            <person name="Willig A."/>
            <person name="Goepfert S."/>
            <person name="Peitsch M.C."/>
            <person name="Ivanov N.V."/>
        </authorList>
    </citation>
    <scope>NUCLEOTIDE SEQUENCE [LARGE SCALE GENOMIC DNA]</scope>
</reference>
<proteinExistence type="inferred from homology"/>
<dbReference type="GeneID" id="107779352"/>
<dbReference type="SMART" id="SM00835">
    <property type="entry name" value="Cupin_1"/>
    <property type="match status" value="2"/>
</dbReference>
<dbReference type="Pfam" id="PF00190">
    <property type="entry name" value="Cupin_1"/>
    <property type="match status" value="2"/>
</dbReference>
<dbReference type="RefSeq" id="XP_016455279.1">
    <property type="nucleotide sequence ID" value="XM_016599793.2"/>
</dbReference>
<feature type="domain" description="Cupin type-1" evidence="7">
    <location>
        <begin position="321"/>
        <end position="470"/>
    </location>
</feature>
<dbReference type="InterPro" id="IPR014710">
    <property type="entry name" value="RmlC-like_jellyroll"/>
</dbReference>
<dbReference type="AlphaFoldDB" id="A0A1S3YSS1"/>
<dbReference type="SUPFAM" id="SSF51182">
    <property type="entry name" value="RmlC-like cupins"/>
    <property type="match status" value="1"/>
</dbReference>
<evidence type="ECO:0000256" key="5">
    <source>
        <dbReference type="RuleBase" id="RU003681"/>
    </source>
</evidence>
<evidence type="ECO:0000256" key="4">
    <source>
        <dbReference type="ARBA" id="ARBA00023157"/>
    </source>
</evidence>
<dbReference type="KEGG" id="nta:107779352"/>
<feature type="signal peptide" evidence="5">
    <location>
        <begin position="1"/>
        <end position="23"/>
    </location>
</feature>
<dbReference type="InterPro" id="IPR022379">
    <property type="entry name" value="11S_seedstore_CS"/>
</dbReference>
<accession>A0A1S3YSS1</accession>
<keyword evidence="5" id="KW-0732">Signal</keyword>
<dbReference type="CDD" id="cd02242">
    <property type="entry name" value="cupin_11S_legumin_N"/>
    <property type="match status" value="1"/>
</dbReference>
<keyword evidence="4 5" id="KW-1015">Disulfide bond</keyword>
<dbReference type="InterPro" id="IPR050253">
    <property type="entry name" value="Seed_Storage-Functional"/>
</dbReference>
<dbReference type="STRING" id="4097.A0A1S3YSS1"/>
<gene>
    <name evidence="9" type="primary">LOC107779352</name>
</gene>
<dbReference type="PROSITE" id="PS00305">
    <property type="entry name" value="11S_SEED_STORAGE"/>
    <property type="match status" value="1"/>
</dbReference>
<dbReference type="Proteomes" id="UP000790787">
    <property type="component" value="Chromosome 19"/>
</dbReference>
<evidence type="ECO:0000313" key="9">
    <source>
        <dbReference type="RefSeq" id="XP_016455279.1"/>
    </source>
</evidence>
<evidence type="ECO:0000256" key="3">
    <source>
        <dbReference type="ARBA" id="ARBA00023129"/>
    </source>
</evidence>
<comment type="function">
    <text evidence="5">Seed storage protein.</text>
</comment>
<reference evidence="9" key="2">
    <citation type="submission" date="2025-08" db="UniProtKB">
        <authorList>
            <consortium name="RefSeq"/>
        </authorList>
    </citation>
    <scope>IDENTIFICATION</scope>
    <source>
        <tissue evidence="9">Leaf</tissue>
    </source>
</reference>
<dbReference type="PANTHER" id="PTHR31189:SF54">
    <property type="entry name" value="11S GLOBULIN SEED STORAGE PROTEIN 2-LIKE"/>
    <property type="match status" value="1"/>
</dbReference>
<protein>
    <submittedName>
        <fullName evidence="9">11S globulin seed storage protein 2-like</fullName>
    </submittedName>
</protein>
<dbReference type="PRINTS" id="PR00439">
    <property type="entry name" value="11SGLOBULIN"/>
</dbReference>
<name>A0A1S3YSS1_TOBAC</name>
<dbReference type="SMR" id="A0A1S3YSS1"/>
<sequence length="490" mass="55652">MAVTTKLLLAILLTAFLLSATNAVRDFQGQQGRQEGQRGTRLTEAQQCRLTRLTASQPTNRIESEGGVTELWDENEEQFQCAGVAPMRSVIRRNSLSLPNFHPMPRLVYIERGQGLIGITYPGCAETFQSQSQPFQAGREPREERGQGRRSDQHQKVHRIRQGDVVALPAGAAHWCYNDGEEELVAVSVNDLNHRSNQLDQNLRAFYLAGGVPESGRQQTQAGQRLQSRQRFQNIFRAFDTELMAEAFNIPAEIVRRMQEEQQSERGLIVNVREGMRMIRPDEEEGEFEEEQGRPRRGQQWWEEATGNGLEENICTMKIRTNLEHRTQADIFSRQAGKINHVNRQKLPILKYMDMSASRGTLYPNALLTPHWSVNSHCVVYVQRGEAQVQVVDHSGQQVMNDRVNQGEMFVVPQYFASTVRAGQNGLEFVVWRTSSEPMNSQLAGYTSVIRAMPVEVLTNAYQISPNEAQRLKMNRGGESFLLSPQRRSI</sequence>
<dbReference type="InterPro" id="IPR006045">
    <property type="entry name" value="Cupin_1"/>
</dbReference>
<dbReference type="RefSeq" id="XP_016455279.1">
    <property type="nucleotide sequence ID" value="XM_016599793.1"/>
</dbReference>
<keyword evidence="2 5" id="KW-0758">Storage protein</keyword>
<dbReference type="PaxDb" id="4097-A0A1S3YSS1"/>
<dbReference type="InterPro" id="IPR006044">
    <property type="entry name" value="11S_seedstore_pln"/>
</dbReference>
<feature type="region of interest" description="Disordered" evidence="6">
    <location>
        <begin position="131"/>
        <end position="159"/>
    </location>
</feature>
<feature type="domain" description="Cupin type-1" evidence="7">
    <location>
        <begin position="53"/>
        <end position="256"/>
    </location>
</feature>
<dbReference type="OMA" id="TICTARV"/>
<evidence type="ECO:0000256" key="6">
    <source>
        <dbReference type="SAM" id="MobiDB-lite"/>
    </source>
</evidence>
<dbReference type="GO" id="GO:0045735">
    <property type="term" value="F:nutrient reservoir activity"/>
    <property type="evidence" value="ECO:0007669"/>
    <property type="project" value="UniProtKB-KW"/>
</dbReference>